<organism evidence="1 2">
    <name type="scientific">Comamonas thiooxydans</name>
    <dbReference type="NCBI Taxonomy" id="363952"/>
    <lineage>
        <taxon>Bacteria</taxon>
        <taxon>Pseudomonadati</taxon>
        <taxon>Pseudomonadota</taxon>
        <taxon>Betaproteobacteria</taxon>
        <taxon>Burkholderiales</taxon>
        <taxon>Comamonadaceae</taxon>
        <taxon>Comamonas</taxon>
    </lineage>
</organism>
<dbReference type="AlphaFoldDB" id="A0A0E3B809"/>
<evidence type="ECO:0000313" key="1">
    <source>
        <dbReference type="EMBL" id="KGG81908.1"/>
    </source>
</evidence>
<protein>
    <submittedName>
        <fullName evidence="1">Uncharacterized protein</fullName>
    </submittedName>
</protein>
<reference evidence="1 2" key="1">
    <citation type="submission" date="2013-09" db="EMBL/GenBank/DDBJ databases">
        <title>High correlation between genotypes and phenotypes of environmental bacteria Comamonas testosteroni strains.</title>
        <authorList>
            <person name="Liu L."/>
            <person name="Zhu W."/>
            <person name="Xia X."/>
            <person name="Xu B."/>
            <person name="Luo M."/>
            <person name="Wang G."/>
        </authorList>
    </citation>
    <scope>NUCLEOTIDE SEQUENCE [LARGE SCALE GENOMIC DNA]</scope>
    <source>
        <strain evidence="1 2">JL14</strain>
    </source>
</reference>
<comment type="caution">
    <text evidence="1">The sequence shown here is derived from an EMBL/GenBank/DDBJ whole genome shotgun (WGS) entry which is preliminary data.</text>
</comment>
<accession>A0A0E3B809</accession>
<evidence type="ECO:0000313" key="2">
    <source>
        <dbReference type="Proteomes" id="UP000029567"/>
    </source>
</evidence>
<gene>
    <name evidence="1" type="ORF">P245_27930</name>
</gene>
<dbReference type="EMBL" id="AWTN01000163">
    <property type="protein sequence ID" value="KGG81908.1"/>
    <property type="molecule type" value="Genomic_DNA"/>
</dbReference>
<sequence length="93" mass="10678">MDITPVVCSPAITWGACMSNDTNRIIDELFGPPLRRERKISFLTLYNPWTRMYHIYLLGQEGLKRINTIGPVNLRDAKGIESAYQEEIGKHDQ</sequence>
<proteinExistence type="predicted"/>
<dbReference type="Proteomes" id="UP000029567">
    <property type="component" value="Unassembled WGS sequence"/>
</dbReference>
<name>A0A0E3B809_9BURK</name>